<evidence type="ECO:0000313" key="4">
    <source>
        <dbReference type="EnsemblProtists" id="EKX48928"/>
    </source>
</evidence>
<dbReference type="RefSeq" id="XP_005835908.1">
    <property type="nucleotide sequence ID" value="XM_005835851.1"/>
</dbReference>
<reference evidence="3 5" key="1">
    <citation type="journal article" date="2012" name="Nature">
        <title>Algal genomes reveal evolutionary mosaicism and the fate of nucleomorphs.</title>
        <authorList>
            <consortium name="DOE Joint Genome Institute"/>
            <person name="Curtis B.A."/>
            <person name="Tanifuji G."/>
            <person name="Burki F."/>
            <person name="Gruber A."/>
            <person name="Irimia M."/>
            <person name="Maruyama S."/>
            <person name="Arias M.C."/>
            <person name="Ball S.G."/>
            <person name="Gile G.H."/>
            <person name="Hirakawa Y."/>
            <person name="Hopkins J.F."/>
            <person name="Kuo A."/>
            <person name="Rensing S.A."/>
            <person name="Schmutz J."/>
            <person name="Symeonidi A."/>
            <person name="Elias M."/>
            <person name="Eveleigh R.J."/>
            <person name="Herman E.K."/>
            <person name="Klute M.J."/>
            <person name="Nakayama T."/>
            <person name="Obornik M."/>
            <person name="Reyes-Prieto A."/>
            <person name="Armbrust E.V."/>
            <person name="Aves S.J."/>
            <person name="Beiko R.G."/>
            <person name="Coutinho P."/>
            <person name="Dacks J.B."/>
            <person name="Durnford D.G."/>
            <person name="Fast N.M."/>
            <person name="Green B.R."/>
            <person name="Grisdale C.J."/>
            <person name="Hempel F."/>
            <person name="Henrissat B."/>
            <person name="Hoppner M.P."/>
            <person name="Ishida K."/>
            <person name="Kim E."/>
            <person name="Koreny L."/>
            <person name="Kroth P.G."/>
            <person name="Liu Y."/>
            <person name="Malik S.B."/>
            <person name="Maier U.G."/>
            <person name="McRose D."/>
            <person name="Mock T."/>
            <person name="Neilson J.A."/>
            <person name="Onodera N.T."/>
            <person name="Poole A.M."/>
            <person name="Pritham E.J."/>
            <person name="Richards T.A."/>
            <person name="Rocap G."/>
            <person name="Roy S.W."/>
            <person name="Sarai C."/>
            <person name="Schaack S."/>
            <person name="Shirato S."/>
            <person name="Slamovits C.H."/>
            <person name="Spencer D.F."/>
            <person name="Suzuki S."/>
            <person name="Worden A.Z."/>
            <person name="Zauner S."/>
            <person name="Barry K."/>
            <person name="Bell C."/>
            <person name="Bharti A.K."/>
            <person name="Crow J.A."/>
            <person name="Grimwood J."/>
            <person name="Kramer R."/>
            <person name="Lindquist E."/>
            <person name="Lucas S."/>
            <person name="Salamov A."/>
            <person name="McFadden G.I."/>
            <person name="Lane C.E."/>
            <person name="Keeling P.J."/>
            <person name="Gray M.W."/>
            <person name="Grigoriev I.V."/>
            <person name="Archibald J.M."/>
        </authorList>
    </citation>
    <scope>NUCLEOTIDE SEQUENCE</scope>
    <source>
        <strain evidence="3 5">CCMP2712</strain>
    </source>
</reference>
<dbReference type="EnsemblProtists" id="EKX48928">
    <property type="protein sequence ID" value="EKX48928"/>
    <property type="gene ID" value="GUITHDRAFT_162352"/>
</dbReference>
<accession>L1JK87</accession>
<evidence type="ECO:0000313" key="5">
    <source>
        <dbReference type="Proteomes" id="UP000011087"/>
    </source>
</evidence>
<dbReference type="SMART" id="SM00184">
    <property type="entry name" value="RING"/>
    <property type="match status" value="1"/>
</dbReference>
<sequence length="281" mass="31572">MPVGKFLSEELTRLEQCDVKFADGMIRYSDLKAHLRQLLENHTNDVIERSETYCEAECPVCLDVLGKSTSVTMTSCGHSYHTICLISSLGDGLCTSCPLCRTSLSKLVPTGFDGVCFKLICKIRINVDTAQACHRSVLEDIKRRKRECEKDAEKLWSFQIGRKKGILKTMSSLLRCIEALERFSKATATGICKISSKIAKTLDPELGARLKEEYVTRMLYYQDCAEDGNKTTANLKAEIIEYMENFSAGRHIRSNSSSSTGFRCLIPQIDDMQYVAETEVN</sequence>
<dbReference type="Proteomes" id="UP000011087">
    <property type="component" value="Unassembled WGS sequence"/>
</dbReference>
<evidence type="ECO:0000259" key="2">
    <source>
        <dbReference type="PROSITE" id="PS50089"/>
    </source>
</evidence>
<dbReference type="OrthoDB" id="8062037at2759"/>
<evidence type="ECO:0000256" key="1">
    <source>
        <dbReference type="PROSITE-ProRule" id="PRU00175"/>
    </source>
</evidence>
<dbReference type="Pfam" id="PF13923">
    <property type="entry name" value="zf-C3HC4_2"/>
    <property type="match status" value="1"/>
</dbReference>
<protein>
    <recommendedName>
        <fullName evidence="2">RING-type domain-containing protein</fullName>
    </recommendedName>
</protein>
<keyword evidence="1" id="KW-0862">Zinc</keyword>
<dbReference type="PaxDb" id="55529-EKX48928"/>
<dbReference type="InterPro" id="IPR013083">
    <property type="entry name" value="Znf_RING/FYVE/PHD"/>
</dbReference>
<dbReference type="AlphaFoldDB" id="L1JK87"/>
<name>L1JK87_GUITC</name>
<reference evidence="5" key="2">
    <citation type="submission" date="2012-11" db="EMBL/GenBank/DDBJ databases">
        <authorList>
            <person name="Kuo A."/>
            <person name="Curtis B.A."/>
            <person name="Tanifuji G."/>
            <person name="Burki F."/>
            <person name="Gruber A."/>
            <person name="Irimia M."/>
            <person name="Maruyama S."/>
            <person name="Arias M.C."/>
            <person name="Ball S.G."/>
            <person name="Gile G.H."/>
            <person name="Hirakawa Y."/>
            <person name="Hopkins J.F."/>
            <person name="Rensing S.A."/>
            <person name="Schmutz J."/>
            <person name="Symeonidi A."/>
            <person name="Elias M."/>
            <person name="Eveleigh R.J."/>
            <person name="Herman E.K."/>
            <person name="Klute M.J."/>
            <person name="Nakayama T."/>
            <person name="Obornik M."/>
            <person name="Reyes-Prieto A."/>
            <person name="Armbrust E.V."/>
            <person name="Aves S.J."/>
            <person name="Beiko R.G."/>
            <person name="Coutinho P."/>
            <person name="Dacks J.B."/>
            <person name="Durnford D.G."/>
            <person name="Fast N.M."/>
            <person name="Green B.R."/>
            <person name="Grisdale C."/>
            <person name="Hempe F."/>
            <person name="Henrissat B."/>
            <person name="Hoppner M.P."/>
            <person name="Ishida K.-I."/>
            <person name="Kim E."/>
            <person name="Koreny L."/>
            <person name="Kroth P.G."/>
            <person name="Liu Y."/>
            <person name="Malik S.-B."/>
            <person name="Maier U.G."/>
            <person name="McRose D."/>
            <person name="Mock T."/>
            <person name="Neilson J.A."/>
            <person name="Onodera N.T."/>
            <person name="Poole A.M."/>
            <person name="Pritham E.J."/>
            <person name="Richards T.A."/>
            <person name="Rocap G."/>
            <person name="Roy S.W."/>
            <person name="Sarai C."/>
            <person name="Schaack S."/>
            <person name="Shirato S."/>
            <person name="Slamovits C.H."/>
            <person name="Spencer D.F."/>
            <person name="Suzuki S."/>
            <person name="Worden A.Z."/>
            <person name="Zauner S."/>
            <person name="Barry K."/>
            <person name="Bell C."/>
            <person name="Bharti A.K."/>
            <person name="Crow J.A."/>
            <person name="Grimwood J."/>
            <person name="Kramer R."/>
            <person name="Lindquist E."/>
            <person name="Lucas S."/>
            <person name="Salamov A."/>
            <person name="McFadden G.I."/>
            <person name="Lane C.E."/>
            <person name="Keeling P.J."/>
            <person name="Gray M.W."/>
            <person name="Grigoriev I.V."/>
            <person name="Archibald J.M."/>
        </authorList>
    </citation>
    <scope>NUCLEOTIDE SEQUENCE</scope>
    <source>
        <strain evidence="5">CCMP2712</strain>
    </source>
</reference>
<dbReference type="GeneID" id="17305521"/>
<dbReference type="SUPFAM" id="SSF57850">
    <property type="entry name" value="RING/U-box"/>
    <property type="match status" value="1"/>
</dbReference>
<dbReference type="KEGG" id="gtt:GUITHDRAFT_162352"/>
<feature type="domain" description="RING-type" evidence="2">
    <location>
        <begin position="58"/>
        <end position="101"/>
    </location>
</feature>
<keyword evidence="1" id="KW-0479">Metal-binding</keyword>
<keyword evidence="5" id="KW-1185">Reference proteome</keyword>
<dbReference type="GO" id="GO:0008270">
    <property type="term" value="F:zinc ion binding"/>
    <property type="evidence" value="ECO:0007669"/>
    <property type="project" value="UniProtKB-KW"/>
</dbReference>
<dbReference type="Gene3D" id="3.30.40.10">
    <property type="entry name" value="Zinc/RING finger domain, C3HC4 (zinc finger)"/>
    <property type="match status" value="1"/>
</dbReference>
<dbReference type="PROSITE" id="PS50089">
    <property type="entry name" value="ZF_RING_2"/>
    <property type="match status" value="1"/>
</dbReference>
<reference evidence="4" key="3">
    <citation type="submission" date="2016-03" db="UniProtKB">
        <authorList>
            <consortium name="EnsemblProtists"/>
        </authorList>
    </citation>
    <scope>IDENTIFICATION</scope>
</reference>
<dbReference type="HOGENOM" id="CLU_991915_0_0_1"/>
<proteinExistence type="predicted"/>
<dbReference type="InterPro" id="IPR001841">
    <property type="entry name" value="Znf_RING"/>
</dbReference>
<evidence type="ECO:0000313" key="3">
    <source>
        <dbReference type="EMBL" id="EKX48928.1"/>
    </source>
</evidence>
<dbReference type="EMBL" id="JH992984">
    <property type="protein sequence ID" value="EKX48928.1"/>
    <property type="molecule type" value="Genomic_DNA"/>
</dbReference>
<organism evidence="3">
    <name type="scientific">Guillardia theta (strain CCMP2712)</name>
    <name type="common">Cryptophyte</name>
    <dbReference type="NCBI Taxonomy" id="905079"/>
    <lineage>
        <taxon>Eukaryota</taxon>
        <taxon>Cryptophyceae</taxon>
        <taxon>Pyrenomonadales</taxon>
        <taxon>Geminigeraceae</taxon>
        <taxon>Guillardia</taxon>
    </lineage>
</organism>
<keyword evidence="1" id="KW-0863">Zinc-finger</keyword>
<gene>
    <name evidence="3" type="ORF">GUITHDRAFT_162352</name>
</gene>